<gene>
    <name evidence="1" type="ORF">KIV56_17285</name>
</gene>
<evidence type="ECO:0000313" key="1">
    <source>
        <dbReference type="EMBL" id="WBM79896.1"/>
    </source>
</evidence>
<dbReference type="Proteomes" id="UP001212421">
    <property type="component" value="Chromosome"/>
</dbReference>
<keyword evidence="2" id="KW-1185">Reference proteome</keyword>
<reference evidence="1 2" key="1">
    <citation type="submission" date="2021-05" db="EMBL/GenBank/DDBJ databases">
        <authorList>
            <person name="Kumar R."/>
            <person name="Kumar A."/>
            <person name="Mukhia S."/>
        </authorList>
    </citation>
    <scope>NUCLEOTIDE SEQUENCE [LARGE SCALE GENOMIC DNA]</scope>
    <source>
        <strain evidence="1 2">ERMR7:08</strain>
    </source>
</reference>
<dbReference type="RefSeq" id="WP_281534508.1">
    <property type="nucleotide sequence ID" value="NZ_CP075584.1"/>
</dbReference>
<sequence length="103" mass="11253">MSELIERGVGSSPLVEDAAWFILQPSLTDGDSPILGRPTWTIENSRLLPALVTGENSDMGDRGFLDKLEDQLRGQSDDLIAFTAEPAVRARASACEYQVDDED</sequence>
<proteinExistence type="predicted"/>
<name>A0ABY7NGE3_9MICO</name>
<organism evidence="1 2">
    <name type="scientific">Cryobacterium breve</name>
    <dbReference type="NCBI Taxonomy" id="1259258"/>
    <lineage>
        <taxon>Bacteria</taxon>
        <taxon>Bacillati</taxon>
        <taxon>Actinomycetota</taxon>
        <taxon>Actinomycetes</taxon>
        <taxon>Micrococcales</taxon>
        <taxon>Microbacteriaceae</taxon>
        <taxon>Cryobacterium</taxon>
    </lineage>
</organism>
<dbReference type="EMBL" id="CP075584">
    <property type="protein sequence ID" value="WBM79896.1"/>
    <property type="molecule type" value="Genomic_DNA"/>
</dbReference>
<protein>
    <submittedName>
        <fullName evidence="1">Uncharacterized protein</fullName>
    </submittedName>
</protein>
<accession>A0ABY7NGE3</accession>
<evidence type="ECO:0000313" key="2">
    <source>
        <dbReference type="Proteomes" id="UP001212421"/>
    </source>
</evidence>